<feature type="compositionally biased region" description="Low complexity" evidence="1">
    <location>
        <begin position="668"/>
        <end position="687"/>
    </location>
</feature>
<sequence length="1788" mass="192970">MLSTQASEIRPVTTTLQSSSMEAGRQPRAVQDGPAHPHHRSAVRHAVHRQLRLPQDGPDRRVRQRAGAELSDEGRHAGRGRHPHPPLLVRSGGAVRLRPDPAAVQETDRPGPGSPGTGKHDVRRHEPRTGARAGHDRHAGRAVRRGPRGAFPGHAGRPLRPHGLLGQAVQPAHDAARDRQLSGPHAGDRQPHAVGLQRNRPHQRGPAHHRHQGSGSAENPAPPATVAHPRQTTGGQNQERPRRTGSTRGHAVTTKDRERPHHAPLAFRATFYNNECKYESFLFKGEMTMPTALPMTAPATQPVMSARPTAAAVSPTKRISSAGLMDGGRELEIEHAGRVYRLRQSDFPRPFTRRPPPGADAFGSAAPDVALQCRPRRGRRLRQAGLGDRTPPESAGRPARPGARAQRHLPAVAGTMGGGGGTQSAAAGQDQFPQPHHGARPQHACHGLTRSPYSCARNTIPWRPSLPPPCPRWRACRLPRQRRRADLAPPSPVGTGPRLPLPAGGRRFPAGRAAQAGRQGHQRQGAGRRLRSARGRGDRMRHPQPPVRGAAKGTRTPLRWRALALSWRQDHRPGGRAVARGSGRRRRGRRLLGRPYPPPLHPRGGRADVPRPAHGAAPGRRLRARRHHQIQRHAGRERAPGARPAQGPAARRQPAGRQERRWRKTRGPADAAARAAGGQGQPGRFAAHGTGTAARVDSRPGNTRQAGRAPAADGRARTRDAPADCRPQAGTGARGGRPGAAADPGRNPASGRTRDENAAAPERARRAVRGRAQRQRRHLPRTDRARGRAVLAPRRRPGRQCQPPRRQPGGGRPGDLPDRLHQPQRLLAREGLLQAQRQALRVHRQPQHLEPGARAGTGRRRLIPRPTDHKKTPPARAGGRIGVTRIEADLVARRRAQRQRWIAVGQVFHAGAQADRLGDGPLALPVEGQVRRYFDAEGFVHTLVEVIRSGRRIGVAIAVVGDQRVRERTGIERGRPAHDMAERHRVVGAEEVHAVDPDVVGAGQRVVGLHQVGAVQGAGDVAEAEAVTDGGFPVDTLVVGLADVDRQVLARPVGLAVTWIHERGEQVAVLGGVAEHQRFRHGFHGIADAHVPQVGLHRERRGRLVAEADGVLLRLLRLQVFVAARYLVVLGDAGTAIRRVFRRQRGRAGPRTCSVAVGRDGLADVQHRRRLETGAVRTAHQERLGRLPARRHLVGVGRFLVAHVAVGDVVLDRFDGVVTAGGGHFDGLGDRGGQFEERAVVVAFHVVLGRGAEAVDVGRRGVRALLVVVVAVVATHCDVQCACWQLEQFTRGARIDALERGRRFADRTVEHRVGNLGLGRCRLRAGGQERVERVVGQHVAERRVLHVAAFVALVDRVLRPGQAGAEVPGADVAFRAQHEVFRLGDGIAVAVTPVERAVAGRRRGHVGDLVRRQVRRNVRVVQRRALGDGDRRGVGRDAGGQVQARVGGFGKHFDAVGRAVGGLAEEAVAFALWDDLDGRTGIETAVGHGGGVVVRRLVQRTAVAVTVQVGIEADGAGNRFARCIDAVVVVDCHVGWRRRGARAVMHVTVAVPAERNERAAREIAVGRFQARLVVVTCRQHDVVAVFFQVAKAEGGADIVAAAGAALARLAPVAFDGAALQIFLQNEVDDASDGVRAVQGRSAVGQDLDAFNRAHRNGVQVDRGARALRRDAAAVQQHQRVFLADAMDRRRHAATGVRTGCGRGNGETLHRWQCLHQLGYRGGASFGDLFGGQALDRQRAFHVDALDRGAGDFHFLDGLLLCGCLACEQCGTGQDCECHAHGLHASFLL</sequence>
<dbReference type="EMBL" id="BKCJ010000006">
    <property type="protein sequence ID" value="GEU28417.1"/>
    <property type="molecule type" value="Genomic_DNA"/>
</dbReference>
<reference evidence="2" key="1">
    <citation type="journal article" date="2019" name="Sci. Rep.">
        <title>Draft genome of Tanacetum cinerariifolium, the natural source of mosquito coil.</title>
        <authorList>
            <person name="Yamashiro T."/>
            <person name="Shiraishi A."/>
            <person name="Satake H."/>
            <person name="Nakayama K."/>
        </authorList>
    </citation>
    <scope>NUCLEOTIDE SEQUENCE</scope>
</reference>
<feature type="compositionally biased region" description="Basic and acidic residues" evidence="1">
    <location>
        <begin position="118"/>
        <end position="139"/>
    </location>
</feature>
<gene>
    <name evidence="2" type="ORF">Tci_000395</name>
</gene>
<feature type="region of interest" description="Disordered" evidence="1">
    <location>
        <begin position="841"/>
        <end position="878"/>
    </location>
</feature>
<feature type="compositionally biased region" description="Low complexity" evidence="1">
    <location>
        <begin position="383"/>
        <end position="404"/>
    </location>
</feature>
<feature type="region of interest" description="Disordered" evidence="1">
    <location>
        <begin position="571"/>
        <end position="819"/>
    </location>
</feature>
<feature type="compositionally biased region" description="Low complexity" evidence="1">
    <location>
        <begin position="503"/>
        <end position="525"/>
    </location>
</feature>
<feature type="region of interest" description="Disordered" evidence="1">
    <location>
        <begin position="482"/>
        <end position="558"/>
    </location>
</feature>
<organism evidence="2">
    <name type="scientific">Tanacetum cinerariifolium</name>
    <name type="common">Dalmatian daisy</name>
    <name type="synonym">Chrysanthemum cinerariifolium</name>
    <dbReference type="NCBI Taxonomy" id="118510"/>
    <lineage>
        <taxon>Eukaryota</taxon>
        <taxon>Viridiplantae</taxon>
        <taxon>Streptophyta</taxon>
        <taxon>Embryophyta</taxon>
        <taxon>Tracheophyta</taxon>
        <taxon>Spermatophyta</taxon>
        <taxon>Magnoliopsida</taxon>
        <taxon>eudicotyledons</taxon>
        <taxon>Gunneridae</taxon>
        <taxon>Pentapetalae</taxon>
        <taxon>asterids</taxon>
        <taxon>campanulids</taxon>
        <taxon>Asterales</taxon>
        <taxon>Asteraceae</taxon>
        <taxon>Asteroideae</taxon>
        <taxon>Anthemideae</taxon>
        <taxon>Anthemidinae</taxon>
        <taxon>Tanacetum</taxon>
    </lineage>
</organism>
<dbReference type="Gene3D" id="2.10.70.10">
    <property type="entry name" value="Complement Module, domain 1"/>
    <property type="match status" value="1"/>
</dbReference>
<evidence type="ECO:0000256" key="1">
    <source>
        <dbReference type="SAM" id="MobiDB-lite"/>
    </source>
</evidence>
<feature type="region of interest" description="Disordered" evidence="1">
    <location>
        <begin position="347"/>
        <end position="443"/>
    </location>
</feature>
<feature type="region of interest" description="Disordered" evidence="1">
    <location>
        <begin position="1"/>
        <end position="261"/>
    </location>
</feature>
<feature type="compositionally biased region" description="Basic and acidic residues" evidence="1">
    <location>
        <begin position="174"/>
        <end position="191"/>
    </location>
</feature>
<feature type="compositionally biased region" description="Polar residues" evidence="1">
    <location>
        <begin position="1"/>
        <end position="21"/>
    </location>
</feature>
<evidence type="ECO:0000313" key="2">
    <source>
        <dbReference type="EMBL" id="GEU28417.1"/>
    </source>
</evidence>
<proteinExistence type="predicted"/>
<accession>A0A699GFP0</accession>
<feature type="compositionally biased region" description="Low complexity" evidence="1">
    <location>
        <begin position="739"/>
        <end position="749"/>
    </location>
</feature>
<feature type="compositionally biased region" description="Basic and acidic residues" evidence="1">
    <location>
        <begin position="714"/>
        <end position="723"/>
    </location>
</feature>
<feature type="compositionally biased region" description="Basic and acidic residues" evidence="1">
    <location>
        <begin position="752"/>
        <end position="765"/>
    </location>
</feature>
<feature type="compositionally biased region" description="Low complexity" evidence="1">
    <location>
        <begin position="641"/>
        <end position="656"/>
    </location>
</feature>
<feature type="compositionally biased region" description="Basic residues" evidence="1">
    <location>
        <begin position="36"/>
        <end position="51"/>
    </location>
</feature>
<dbReference type="InterPro" id="IPR019600">
    <property type="entry name" value="Hemin_uptake_protein_HemP"/>
</dbReference>
<feature type="compositionally biased region" description="Basic residues" evidence="1">
    <location>
        <begin position="199"/>
        <end position="212"/>
    </location>
</feature>
<name>A0A699GFP0_TANCI</name>
<comment type="caution">
    <text evidence="2">The sequence shown here is derived from an EMBL/GenBank/DDBJ whole genome shotgun (WGS) entry which is preliminary data.</text>
</comment>
<feature type="compositionally biased region" description="Basic residues" evidence="1">
    <location>
        <begin position="620"/>
        <end position="633"/>
    </location>
</feature>
<feature type="compositionally biased region" description="Basic residues" evidence="1">
    <location>
        <begin position="766"/>
        <end position="779"/>
    </location>
</feature>
<dbReference type="Pfam" id="PF10636">
    <property type="entry name" value="hemP"/>
    <property type="match status" value="1"/>
</dbReference>
<protein>
    <submittedName>
        <fullName evidence="2">Uncharacterized protein</fullName>
    </submittedName>
</protein>
<feature type="compositionally biased region" description="Basic residues" evidence="1">
    <location>
        <begin position="582"/>
        <end position="592"/>
    </location>
</feature>